<reference evidence="4 5" key="1">
    <citation type="submission" date="2022-01" db="EMBL/GenBank/DDBJ databases">
        <title>Flavihumibacter sp. nov., isolated from sediment of a river.</title>
        <authorList>
            <person name="Liu H."/>
        </authorList>
    </citation>
    <scope>NUCLEOTIDE SEQUENCE [LARGE SCALE GENOMIC DNA]</scope>
    <source>
        <strain evidence="4 5">RY-1</strain>
    </source>
</reference>
<comment type="caution">
    <text evidence="4">The sequence shown here is derived from an EMBL/GenBank/DDBJ whole genome shotgun (WGS) entry which is preliminary data.</text>
</comment>
<evidence type="ECO:0000256" key="1">
    <source>
        <dbReference type="SAM" id="MobiDB-lite"/>
    </source>
</evidence>
<dbReference type="InterPro" id="IPR049282">
    <property type="entry name" value="BVU_3817_N_sf"/>
</dbReference>
<keyword evidence="5" id="KW-1185">Reference proteome</keyword>
<protein>
    <submittedName>
        <fullName evidence="4">DUF5606 domain-containing protein</fullName>
    </submittedName>
</protein>
<feature type="compositionally biased region" description="Basic residues" evidence="1">
    <location>
        <begin position="194"/>
        <end position="203"/>
    </location>
</feature>
<dbReference type="Proteomes" id="UP001200145">
    <property type="component" value="Unassembled WGS sequence"/>
</dbReference>
<evidence type="ECO:0000259" key="2">
    <source>
        <dbReference type="Pfam" id="PF18347"/>
    </source>
</evidence>
<evidence type="ECO:0000313" key="4">
    <source>
        <dbReference type="EMBL" id="MCF1715478.1"/>
    </source>
</evidence>
<proteinExistence type="predicted"/>
<evidence type="ECO:0000313" key="5">
    <source>
        <dbReference type="Proteomes" id="UP001200145"/>
    </source>
</evidence>
<dbReference type="Pfam" id="PF21186">
    <property type="entry name" value="DUF6852"/>
    <property type="match status" value="1"/>
</dbReference>
<dbReference type="RefSeq" id="WP_234866431.1">
    <property type="nucleotide sequence ID" value="NZ_JAKEVY010000003.1"/>
</dbReference>
<sequence>MEYNRIIAVTGLPGLFELVASKTDGAIVRSLEDQSTKFVSSRKHNFSHLESIEIYTKRDNVNLVEIFKSMKSSGTKLPDVKDGNGLKAYFETTYPDMDFERVYASDMKKMVKWFEIIDRNNIEFKLSEATAPEEEETVVEEEAPAKAKKAVKKEAAATEEDTATEKPKAKKKAAPKKAAEEAADSEATEEKPKKTARKKKSEE</sequence>
<dbReference type="Gene3D" id="1.10.10.1650">
    <property type="match status" value="1"/>
</dbReference>
<dbReference type="InterPro" id="IPR041218">
    <property type="entry name" value="DUF5606"/>
</dbReference>
<organism evidence="4 5">
    <name type="scientific">Flavihumibacter fluminis</name>
    <dbReference type="NCBI Taxonomy" id="2909236"/>
    <lineage>
        <taxon>Bacteria</taxon>
        <taxon>Pseudomonadati</taxon>
        <taxon>Bacteroidota</taxon>
        <taxon>Chitinophagia</taxon>
        <taxon>Chitinophagales</taxon>
        <taxon>Chitinophagaceae</taxon>
        <taxon>Flavihumibacter</taxon>
    </lineage>
</organism>
<dbReference type="Pfam" id="PF18347">
    <property type="entry name" value="DUF5606"/>
    <property type="match status" value="1"/>
</dbReference>
<feature type="domain" description="DUF5606" evidence="2">
    <location>
        <begin position="5"/>
        <end position="49"/>
    </location>
</feature>
<dbReference type="EMBL" id="JAKEVY010000003">
    <property type="protein sequence ID" value="MCF1715478.1"/>
    <property type="molecule type" value="Genomic_DNA"/>
</dbReference>
<gene>
    <name evidence="4" type="ORF">L0U88_12650</name>
</gene>
<feature type="domain" description="DUF6852" evidence="3">
    <location>
        <begin position="52"/>
        <end position="117"/>
    </location>
</feature>
<evidence type="ECO:0000259" key="3">
    <source>
        <dbReference type="Pfam" id="PF21186"/>
    </source>
</evidence>
<dbReference type="InterPro" id="IPR049281">
    <property type="entry name" value="BVU_3817-like_C_sf"/>
</dbReference>
<feature type="compositionally biased region" description="Acidic residues" evidence="1">
    <location>
        <begin position="131"/>
        <end position="142"/>
    </location>
</feature>
<accession>A0ABS9BKD3</accession>
<name>A0ABS9BKD3_9BACT</name>
<dbReference type="Gene3D" id="2.30.30.730">
    <property type="match status" value="1"/>
</dbReference>
<feature type="region of interest" description="Disordered" evidence="1">
    <location>
        <begin position="130"/>
        <end position="203"/>
    </location>
</feature>
<dbReference type="InterPro" id="IPR049280">
    <property type="entry name" value="DUF6852"/>
</dbReference>